<feature type="compositionally biased region" description="Basic and acidic residues" evidence="2">
    <location>
        <begin position="149"/>
        <end position="176"/>
    </location>
</feature>
<evidence type="ECO:0000313" key="3">
    <source>
        <dbReference type="EMBL" id="KAG7539679.1"/>
    </source>
</evidence>
<dbReference type="SUPFAM" id="SSF53067">
    <property type="entry name" value="Actin-like ATPase domain"/>
    <property type="match status" value="2"/>
</dbReference>
<dbReference type="Gene3D" id="3.30.420.40">
    <property type="match status" value="2"/>
</dbReference>
<dbReference type="InterPro" id="IPR043129">
    <property type="entry name" value="ATPase_NBD"/>
</dbReference>
<comment type="caution">
    <text evidence="3">The sequence shown here is derived from an EMBL/GenBank/DDBJ whole genome shotgun (WGS) entry which is preliminary data.</text>
</comment>
<feature type="compositionally biased region" description="Basic and acidic residues" evidence="2">
    <location>
        <begin position="318"/>
        <end position="334"/>
    </location>
</feature>
<evidence type="ECO:0000256" key="1">
    <source>
        <dbReference type="RuleBase" id="RU000487"/>
    </source>
</evidence>
<dbReference type="PANTHER" id="PTHR11937">
    <property type="entry name" value="ACTIN"/>
    <property type="match status" value="1"/>
</dbReference>
<accession>A0A8K0NQV7</accession>
<feature type="region of interest" description="Disordered" evidence="2">
    <location>
        <begin position="359"/>
        <end position="380"/>
    </location>
</feature>
<organism evidence="3 4">
    <name type="scientific">Filobasidium floriforme</name>
    <dbReference type="NCBI Taxonomy" id="5210"/>
    <lineage>
        <taxon>Eukaryota</taxon>
        <taxon>Fungi</taxon>
        <taxon>Dikarya</taxon>
        <taxon>Basidiomycota</taxon>
        <taxon>Agaricomycotina</taxon>
        <taxon>Tremellomycetes</taxon>
        <taxon>Filobasidiales</taxon>
        <taxon>Filobasidiaceae</taxon>
        <taxon>Filobasidium</taxon>
    </lineage>
</organism>
<proteinExistence type="inferred from homology"/>
<feature type="region of interest" description="Disordered" evidence="2">
    <location>
        <begin position="313"/>
        <end position="336"/>
    </location>
</feature>
<feature type="region of interest" description="Disordered" evidence="2">
    <location>
        <begin position="76"/>
        <end position="97"/>
    </location>
</feature>
<reference evidence="3" key="1">
    <citation type="submission" date="2020-04" db="EMBL/GenBank/DDBJ databases">
        <title>Analysis of mating type loci in Filobasidium floriforme.</title>
        <authorList>
            <person name="Nowrousian M."/>
        </authorList>
    </citation>
    <scope>NUCLEOTIDE SEQUENCE</scope>
    <source>
        <strain evidence="3">CBS 6242</strain>
    </source>
</reference>
<feature type="region of interest" description="Disordered" evidence="2">
    <location>
        <begin position="1"/>
        <end position="30"/>
    </location>
</feature>
<dbReference type="Pfam" id="PF00022">
    <property type="entry name" value="Actin"/>
    <property type="match status" value="1"/>
</dbReference>
<evidence type="ECO:0000313" key="4">
    <source>
        <dbReference type="Proteomes" id="UP000812966"/>
    </source>
</evidence>
<protein>
    <recommendedName>
        <fullName evidence="5">Actin-like ATPase domain-containing protein</fullName>
    </recommendedName>
</protein>
<dbReference type="AlphaFoldDB" id="A0A8K0NQV7"/>
<dbReference type="Proteomes" id="UP000812966">
    <property type="component" value="Unassembled WGS sequence"/>
</dbReference>
<feature type="region of interest" description="Disordered" evidence="2">
    <location>
        <begin position="515"/>
        <end position="543"/>
    </location>
</feature>
<keyword evidence="4" id="KW-1185">Reference proteome</keyword>
<feature type="compositionally biased region" description="Polar residues" evidence="2">
    <location>
        <begin position="19"/>
        <end position="30"/>
    </location>
</feature>
<dbReference type="EMBL" id="JABELV010000062">
    <property type="protein sequence ID" value="KAG7539679.1"/>
    <property type="molecule type" value="Genomic_DNA"/>
</dbReference>
<sequence>MDPSSTLTPPKRSTGARDSPSSLGRATGSSPAYLSSIRKHSLYGTDDRVVIDPGSRIWKIGFSGEPRPRKVFFVKDSFNSKSRPRTEAALTSANEDGEAEEERIWDVDLSGMSVGLDRFRRRNGWGEQGDEDDEAERTGEAEGEVWGSGHDDTKTGDRHGEGENEQVSEVKGRVEGETKERREEVLNVIRARLIKVLRDVYYKYLLTESRSRRVIVVENPFLPDPIKRIIGEVLLDNLQVRSVSFTSAPILALMAVGRTTGLVLDVGYRESTVVPVFQGRVLHEYITSTGIASKAFLDRLRLLVERYGRVPVPGTRSGSDEVEGKDSRHARGGNEQKISMELLEEIRSRGCFIHPEAVTPLRPPAETKTTSSFKLHPTPNSEHDLAETLRQAYSHTSDPNTRSTVFVDETSLHGSQADAGRSHSSTRWVVPGWIRERTGEVFFELGEGDEGCSLQEVIAGCLVKLPIDLRRTMIQNILLTGGGGAGLPGFTRRLRTSLCRLIEIEGSSVGAESEVGRGTEIVGPPSGLETGLPGAETRGKSRDAVKVTSESEEAQVKGDRKMKLDGYRIIGRRPYACLAGLKGEVGILNDTSVGSNSDSTRRSGAGSGGSGSGSGQAPAWNMGLLSWIGGSLAGALQIGGREFEIEVDVDEEMR</sequence>
<name>A0A8K0NQV7_9TREE</name>
<gene>
    <name evidence="3" type="ORF">FFLO_03396</name>
</gene>
<dbReference type="InterPro" id="IPR004000">
    <property type="entry name" value="Actin"/>
</dbReference>
<comment type="similarity">
    <text evidence="1">Belongs to the actin family.</text>
</comment>
<dbReference type="Gene3D" id="3.90.640.10">
    <property type="entry name" value="Actin, Chain A, domain 4"/>
    <property type="match status" value="1"/>
</dbReference>
<feature type="region of interest" description="Disordered" evidence="2">
    <location>
        <begin position="122"/>
        <end position="176"/>
    </location>
</feature>
<feature type="compositionally biased region" description="Gly residues" evidence="2">
    <location>
        <begin position="605"/>
        <end position="614"/>
    </location>
</feature>
<evidence type="ECO:0008006" key="5">
    <source>
        <dbReference type="Google" id="ProtNLM"/>
    </source>
</evidence>
<feature type="region of interest" description="Disordered" evidence="2">
    <location>
        <begin position="591"/>
        <end position="616"/>
    </location>
</feature>
<evidence type="ECO:0000256" key="2">
    <source>
        <dbReference type="SAM" id="MobiDB-lite"/>
    </source>
</evidence>
<dbReference type="SMART" id="SM00268">
    <property type="entry name" value="ACTIN"/>
    <property type="match status" value="1"/>
</dbReference>